<evidence type="ECO:0000256" key="19">
    <source>
        <dbReference type="ARBA" id="ARBA00047640"/>
    </source>
</evidence>
<evidence type="ECO:0000256" key="17">
    <source>
        <dbReference type="ARBA" id="ARBA00039050"/>
    </source>
</evidence>
<feature type="transmembrane region" description="Helical" evidence="20">
    <location>
        <begin position="79"/>
        <end position="102"/>
    </location>
</feature>
<comment type="subunit">
    <text evidence="3">The complex is composed of two ATP-binding proteins (GsiA), two transmembrane proteins (GsiC and GsiD) and a solute-binding protein (GsiB).</text>
</comment>
<comment type="function">
    <text evidence="15">Part of the ABC transporter complex GsiABCD involved in glutathione import. Responsible for energy coupling to the transport system.</text>
</comment>
<dbReference type="PROSITE" id="PS50893">
    <property type="entry name" value="ABC_TRANSPORTER_2"/>
    <property type="match status" value="2"/>
</dbReference>
<evidence type="ECO:0000256" key="15">
    <source>
        <dbReference type="ARBA" id="ARBA00037530"/>
    </source>
</evidence>
<feature type="transmembrane region" description="Helical" evidence="20">
    <location>
        <begin position="139"/>
        <end position="157"/>
    </location>
</feature>
<evidence type="ECO:0000256" key="10">
    <source>
        <dbReference type="ARBA" id="ARBA00022801"/>
    </source>
</evidence>
<dbReference type="FunFam" id="3.40.50.300:FF:000016">
    <property type="entry name" value="Oligopeptide ABC transporter ATP-binding component"/>
    <property type="match status" value="1"/>
</dbReference>
<evidence type="ECO:0000256" key="20">
    <source>
        <dbReference type="RuleBase" id="RU363032"/>
    </source>
</evidence>
<dbReference type="Gene3D" id="3.40.50.300">
    <property type="entry name" value="P-loop containing nucleotide triphosphate hydrolases"/>
    <property type="match status" value="2"/>
</dbReference>
<evidence type="ECO:0000256" key="7">
    <source>
        <dbReference type="ARBA" id="ARBA00022692"/>
    </source>
</evidence>
<name>A0AAJ2EPQ1_9HYPH</name>
<evidence type="ECO:0000256" key="1">
    <source>
        <dbReference type="ARBA" id="ARBA00004417"/>
    </source>
</evidence>
<evidence type="ECO:0000256" key="18">
    <source>
        <dbReference type="ARBA" id="ARBA00041187"/>
    </source>
</evidence>
<proteinExistence type="inferred from homology"/>
<evidence type="ECO:0000256" key="13">
    <source>
        <dbReference type="ARBA" id="ARBA00022989"/>
    </source>
</evidence>
<dbReference type="SUPFAM" id="SSF161098">
    <property type="entry name" value="MetI-like"/>
    <property type="match status" value="1"/>
</dbReference>
<dbReference type="InterPro" id="IPR003593">
    <property type="entry name" value="AAA+_ATPase"/>
</dbReference>
<evidence type="ECO:0000313" key="24">
    <source>
        <dbReference type="EMBL" id="MDR6100346.1"/>
    </source>
</evidence>
<protein>
    <recommendedName>
        <fullName evidence="18">Glutathione import ATP-binding protein GsiA</fullName>
        <ecNumber evidence="17">7.4.2.10</ecNumber>
    </recommendedName>
</protein>
<dbReference type="InterPro" id="IPR013563">
    <property type="entry name" value="Oligopep_ABC_C"/>
</dbReference>
<dbReference type="GO" id="GO:0005886">
    <property type="term" value="C:plasma membrane"/>
    <property type="evidence" value="ECO:0007669"/>
    <property type="project" value="UniProtKB-SubCell"/>
</dbReference>
<dbReference type="EMBL" id="JAVIZC010000001">
    <property type="protein sequence ID" value="MDR6100346.1"/>
    <property type="molecule type" value="Genomic_DNA"/>
</dbReference>
<evidence type="ECO:0000259" key="23">
    <source>
        <dbReference type="PROSITE" id="PS50928"/>
    </source>
</evidence>
<sequence length="866" mass="93601">MSSLLSRLLRHPSGCVGAAIVLTYLLLALAAWLGLTPYDPLQQFRIDRLQGPSAAHWMGTDMFGRDVLSRLMIGIGQSFLVAFSSVGIAAVIGTVLGLTAAWVERLWDGIVMRLMDILLAFPAILLALLFITVVGPGTFTSILAIAFVYTPIFTRVVRGPALSIKARDFVDAARTFGSSTSYILTRHLMLNLVAPLTVQVTLALAWSLLTESGLSFLGLGTQPRGILAWPDAGGQHQPDGDGTMAADLPGPRRHARHSRLQPSGRRTARSARSPHATGGIMTELLSVQNLSVGFGRGNAVKPIVEGVSFTLDAGETLAIVGESGSGKSVTALSINRLIDYSGGRITSGRIDLSLADGKTLDLATLDTNRMEQIRGSEIGMIFQEPMTSLNPVLTIGKQIEEVFRLQGKGGTEARAETLRALDRMRIPDAARRLGYYPHQLSGGMLQRVMIAMALAASPRLLIADEPTTALDVSVQAQIMALLAELQRETGTGLIFITHDLGLVAGIADRVLVMQSGKVVEQGKADDILDRPQHSYTQHLLNAVPHFANGQHVRADSPRTKHANEPTALSVQELTVRFPTTTGLLRRPAGAIHAVEAVEFEICRGETLAVVGESGSGKSTTARALLGLVKPTRGSFTTHSSPSSQSTNAQKPMQMVFQNPYASLNPRLDVQSLLAEPVIAAGRRIDGQITSQMTALLDRVGLPADSLTRYPHEFSGGQRQRLCIARALMLDPSILVLDEAVSALDVSVQARVLDLLIDLQKERDLAYLFVSHDMAVVERIAHRVAVLYAGQIVEIGDARSVLSNPQHSYTKKLIAAVPTMERRRERFELNTEAVPTLLRPEGFEPQPSSWKYFGEDHRVKLEVAAAN</sequence>
<keyword evidence="5" id="KW-1003">Cell membrane</keyword>
<gene>
    <name evidence="24" type="ORF">QE369_000524</name>
</gene>
<dbReference type="PANTHER" id="PTHR43776:SF15">
    <property type="entry name" value="GLUTATHIONE IMPORT ATP-BINDING PROTEIN GSIA"/>
    <property type="match status" value="1"/>
</dbReference>
<keyword evidence="12" id="KW-1278">Translocase</keyword>
<feature type="transmembrane region" description="Helical" evidence="20">
    <location>
        <begin position="114"/>
        <end position="133"/>
    </location>
</feature>
<dbReference type="InterPro" id="IPR027417">
    <property type="entry name" value="P-loop_NTPase"/>
</dbReference>
<comment type="caution">
    <text evidence="24">The sequence shown here is derived from an EMBL/GenBank/DDBJ whole genome shotgun (WGS) entry which is preliminary data.</text>
</comment>
<comment type="subcellular location">
    <subcellularLocation>
        <location evidence="1">Cell inner membrane</location>
        <topology evidence="1">Peripheral membrane protein</topology>
    </subcellularLocation>
    <subcellularLocation>
        <location evidence="2 20">Cell membrane</location>
        <topology evidence="2 20">Multi-pass membrane protein</topology>
    </subcellularLocation>
</comment>
<feature type="domain" description="ABC transmembrane type-1" evidence="23">
    <location>
        <begin position="75"/>
        <end position="293"/>
    </location>
</feature>
<dbReference type="NCBIfam" id="NF008453">
    <property type="entry name" value="PRK11308.1"/>
    <property type="match status" value="2"/>
</dbReference>
<dbReference type="AlphaFoldDB" id="A0AAJ2EPQ1"/>
<evidence type="ECO:0000256" key="16">
    <source>
        <dbReference type="ARBA" id="ARBA00038416"/>
    </source>
</evidence>
<dbReference type="GO" id="GO:0055085">
    <property type="term" value="P:transmembrane transport"/>
    <property type="evidence" value="ECO:0007669"/>
    <property type="project" value="InterPro"/>
</dbReference>
<keyword evidence="9" id="KW-0547">Nucleotide-binding</keyword>
<feature type="transmembrane region" description="Helical" evidence="20">
    <location>
        <begin position="12"/>
        <end position="35"/>
    </location>
</feature>
<organism evidence="24 25">
    <name type="scientific">Agrobacterium larrymoorei</name>
    <dbReference type="NCBI Taxonomy" id="160699"/>
    <lineage>
        <taxon>Bacteria</taxon>
        <taxon>Pseudomonadati</taxon>
        <taxon>Pseudomonadota</taxon>
        <taxon>Alphaproteobacteria</taxon>
        <taxon>Hyphomicrobiales</taxon>
        <taxon>Rhizobiaceae</taxon>
        <taxon>Rhizobium/Agrobacterium group</taxon>
        <taxon>Agrobacterium</taxon>
    </lineage>
</organism>
<evidence type="ECO:0000259" key="22">
    <source>
        <dbReference type="PROSITE" id="PS50893"/>
    </source>
</evidence>
<dbReference type="Pfam" id="PF00005">
    <property type="entry name" value="ABC_tran"/>
    <property type="match status" value="2"/>
</dbReference>
<dbReference type="EC" id="7.4.2.10" evidence="17"/>
<dbReference type="GO" id="GO:0016887">
    <property type="term" value="F:ATP hydrolysis activity"/>
    <property type="evidence" value="ECO:0007669"/>
    <property type="project" value="InterPro"/>
</dbReference>
<evidence type="ECO:0000256" key="9">
    <source>
        <dbReference type="ARBA" id="ARBA00022741"/>
    </source>
</evidence>
<keyword evidence="4 20" id="KW-0813">Transport</keyword>
<dbReference type="PROSITE" id="PS50928">
    <property type="entry name" value="ABC_TM1"/>
    <property type="match status" value="1"/>
</dbReference>
<dbReference type="SMART" id="SM00382">
    <property type="entry name" value="AAA"/>
    <property type="match status" value="2"/>
</dbReference>
<evidence type="ECO:0000256" key="4">
    <source>
        <dbReference type="ARBA" id="ARBA00022448"/>
    </source>
</evidence>
<dbReference type="GO" id="GO:0015833">
    <property type="term" value="P:peptide transport"/>
    <property type="evidence" value="ECO:0007669"/>
    <property type="project" value="InterPro"/>
</dbReference>
<dbReference type="InterPro" id="IPR035906">
    <property type="entry name" value="MetI-like_sf"/>
</dbReference>
<feature type="domain" description="ABC transporter" evidence="22">
    <location>
        <begin position="575"/>
        <end position="813"/>
    </location>
</feature>
<keyword evidence="14 20" id="KW-0472">Membrane</keyword>
<keyword evidence="13 20" id="KW-1133">Transmembrane helix</keyword>
<dbReference type="PANTHER" id="PTHR43776">
    <property type="entry name" value="TRANSPORT ATP-BINDING PROTEIN"/>
    <property type="match status" value="1"/>
</dbReference>
<keyword evidence="10" id="KW-0378">Hydrolase</keyword>
<evidence type="ECO:0000256" key="11">
    <source>
        <dbReference type="ARBA" id="ARBA00022840"/>
    </source>
</evidence>
<feature type="transmembrane region" description="Helical" evidence="20">
    <location>
        <begin position="188"/>
        <end position="209"/>
    </location>
</feature>
<evidence type="ECO:0000256" key="8">
    <source>
        <dbReference type="ARBA" id="ARBA00022737"/>
    </source>
</evidence>
<reference evidence="24" key="1">
    <citation type="submission" date="2023-08" db="EMBL/GenBank/DDBJ databases">
        <title>Functional and genomic diversity of the sorghum phyllosphere microbiome.</title>
        <authorList>
            <person name="Shade A."/>
        </authorList>
    </citation>
    <scope>NUCLEOTIDE SEQUENCE</scope>
    <source>
        <strain evidence="24">SORGH_AS_0974</strain>
    </source>
</reference>
<dbReference type="Pfam" id="PF00528">
    <property type="entry name" value="BPD_transp_1"/>
    <property type="match status" value="1"/>
</dbReference>
<evidence type="ECO:0000256" key="5">
    <source>
        <dbReference type="ARBA" id="ARBA00022475"/>
    </source>
</evidence>
<keyword evidence="8" id="KW-0677">Repeat</keyword>
<feature type="domain" description="ABC transporter" evidence="22">
    <location>
        <begin position="285"/>
        <end position="540"/>
    </location>
</feature>
<evidence type="ECO:0000256" key="6">
    <source>
        <dbReference type="ARBA" id="ARBA00022519"/>
    </source>
</evidence>
<dbReference type="GO" id="GO:0005524">
    <property type="term" value="F:ATP binding"/>
    <property type="evidence" value="ECO:0007669"/>
    <property type="project" value="UniProtKB-KW"/>
</dbReference>
<evidence type="ECO:0000256" key="14">
    <source>
        <dbReference type="ARBA" id="ARBA00023136"/>
    </source>
</evidence>
<evidence type="ECO:0000313" key="25">
    <source>
        <dbReference type="Proteomes" id="UP001255601"/>
    </source>
</evidence>
<comment type="similarity">
    <text evidence="16">Belongs to the ABC transporter superfamily. Glutathione importer (TC 3.A.1.5.11) family.</text>
</comment>
<evidence type="ECO:0000256" key="2">
    <source>
        <dbReference type="ARBA" id="ARBA00004651"/>
    </source>
</evidence>
<evidence type="ECO:0000256" key="21">
    <source>
        <dbReference type="SAM" id="MobiDB-lite"/>
    </source>
</evidence>
<keyword evidence="11" id="KW-0067">ATP-binding</keyword>
<comment type="catalytic activity">
    <reaction evidence="19">
        <text>glutathione(out) + ATP + H2O = glutathione(in) + ADP + phosphate + H(+)</text>
        <dbReference type="Rhea" id="RHEA:29791"/>
        <dbReference type="ChEBI" id="CHEBI:15377"/>
        <dbReference type="ChEBI" id="CHEBI:15378"/>
        <dbReference type="ChEBI" id="CHEBI:30616"/>
        <dbReference type="ChEBI" id="CHEBI:43474"/>
        <dbReference type="ChEBI" id="CHEBI:57925"/>
        <dbReference type="ChEBI" id="CHEBI:456216"/>
        <dbReference type="EC" id="7.4.2.10"/>
    </reaction>
</comment>
<dbReference type="CDD" id="cd06261">
    <property type="entry name" value="TM_PBP2"/>
    <property type="match status" value="1"/>
</dbReference>
<dbReference type="Pfam" id="PF08352">
    <property type="entry name" value="oligo_HPY"/>
    <property type="match status" value="2"/>
</dbReference>
<keyword evidence="6" id="KW-0997">Cell inner membrane</keyword>
<dbReference type="InterPro" id="IPR000515">
    <property type="entry name" value="MetI-like"/>
</dbReference>
<feature type="region of interest" description="Disordered" evidence="21">
    <location>
        <begin position="232"/>
        <end position="275"/>
    </location>
</feature>
<keyword evidence="7 20" id="KW-0812">Transmembrane</keyword>
<dbReference type="CDD" id="cd03257">
    <property type="entry name" value="ABC_NikE_OppD_transporters"/>
    <property type="match status" value="2"/>
</dbReference>
<accession>A0AAJ2EPQ1</accession>
<comment type="similarity">
    <text evidence="20">Belongs to the binding-protein-dependent transport system permease family.</text>
</comment>
<dbReference type="Gene3D" id="1.10.3720.10">
    <property type="entry name" value="MetI-like"/>
    <property type="match status" value="1"/>
</dbReference>
<dbReference type="Proteomes" id="UP001255601">
    <property type="component" value="Unassembled WGS sequence"/>
</dbReference>
<dbReference type="InterPro" id="IPR050319">
    <property type="entry name" value="ABC_transp_ATP-bind"/>
</dbReference>
<evidence type="ECO:0000256" key="12">
    <source>
        <dbReference type="ARBA" id="ARBA00022967"/>
    </source>
</evidence>
<evidence type="ECO:0000256" key="3">
    <source>
        <dbReference type="ARBA" id="ARBA00011469"/>
    </source>
</evidence>
<dbReference type="PROSITE" id="PS00211">
    <property type="entry name" value="ABC_TRANSPORTER_1"/>
    <property type="match status" value="2"/>
</dbReference>
<dbReference type="InterPro" id="IPR003439">
    <property type="entry name" value="ABC_transporter-like_ATP-bd"/>
</dbReference>
<dbReference type="InterPro" id="IPR017871">
    <property type="entry name" value="ABC_transporter-like_CS"/>
</dbReference>
<dbReference type="SUPFAM" id="SSF52540">
    <property type="entry name" value="P-loop containing nucleoside triphosphate hydrolases"/>
    <property type="match status" value="2"/>
</dbReference>